<evidence type="ECO:0000313" key="1">
    <source>
        <dbReference type="EMBL" id="OAD04063.1"/>
    </source>
</evidence>
<dbReference type="VEuPathDB" id="FungiDB:MUCCIDRAFT_110942"/>
<accession>A0A168LWZ0</accession>
<organism evidence="1 2">
    <name type="scientific">Mucor lusitanicus CBS 277.49</name>
    <dbReference type="NCBI Taxonomy" id="747725"/>
    <lineage>
        <taxon>Eukaryota</taxon>
        <taxon>Fungi</taxon>
        <taxon>Fungi incertae sedis</taxon>
        <taxon>Mucoromycota</taxon>
        <taxon>Mucoromycotina</taxon>
        <taxon>Mucoromycetes</taxon>
        <taxon>Mucorales</taxon>
        <taxon>Mucorineae</taxon>
        <taxon>Mucoraceae</taxon>
        <taxon>Mucor</taxon>
    </lineage>
</organism>
<dbReference type="EMBL" id="AMYB01000004">
    <property type="protein sequence ID" value="OAD04063.1"/>
    <property type="molecule type" value="Genomic_DNA"/>
</dbReference>
<sequence length="83" mass="8932">MYCGKPNHQVANCPKKTRPIPSSSLGSIIAVDLLEAREDCPKVCPIFTAEDTPNTSSVVYPMNTIQEVTGPKDANCLKVGLDL</sequence>
<keyword evidence="2" id="KW-1185">Reference proteome</keyword>
<name>A0A168LWZ0_MUCCL</name>
<dbReference type="AlphaFoldDB" id="A0A168LWZ0"/>
<protein>
    <recommendedName>
        <fullName evidence="3">CCHC-type zinc finger transcription factor</fullName>
    </recommendedName>
</protein>
<comment type="caution">
    <text evidence="1">The sequence shown here is derived from an EMBL/GenBank/DDBJ whole genome shotgun (WGS) entry which is preliminary data.</text>
</comment>
<reference evidence="1 2" key="1">
    <citation type="submission" date="2015-06" db="EMBL/GenBank/DDBJ databases">
        <title>Expansion of signal transduction pathways in fungi by whole-genome duplication.</title>
        <authorList>
            <consortium name="DOE Joint Genome Institute"/>
            <person name="Corrochano L.M."/>
            <person name="Kuo A."/>
            <person name="Marcet-Houben M."/>
            <person name="Polaino S."/>
            <person name="Salamov A."/>
            <person name="Villalobos J.M."/>
            <person name="Alvarez M.I."/>
            <person name="Avalos J."/>
            <person name="Benito E.P."/>
            <person name="Benoit I."/>
            <person name="Burger G."/>
            <person name="Camino L.P."/>
            <person name="Canovas D."/>
            <person name="Cerda-Olmedo E."/>
            <person name="Cheng J.-F."/>
            <person name="Dominguez A."/>
            <person name="Elias M."/>
            <person name="Eslava A.P."/>
            <person name="Glaser F."/>
            <person name="Grimwood J."/>
            <person name="Gutierrez G."/>
            <person name="Heitman J."/>
            <person name="Henrissat B."/>
            <person name="Iturriaga E.A."/>
            <person name="Lang B.F."/>
            <person name="Lavin J.L."/>
            <person name="Lee S."/>
            <person name="Li W."/>
            <person name="Lindquist E."/>
            <person name="Lopez-Garcia S."/>
            <person name="Luque E.M."/>
            <person name="Marcos A.T."/>
            <person name="Martin J."/>
            <person name="Mccluskey K."/>
            <person name="Medina H.R."/>
            <person name="Miralles-Duran A."/>
            <person name="Miyazaki A."/>
            <person name="Munoz-Torres E."/>
            <person name="Oguiza J.A."/>
            <person name="Ohm R."/>
            <person name="Olmedo M."/>
            <person name="Orejas M."/>
            <person name="Ortiz-Castellanos L."/>
            <person name="Pisabarro A.G."/>
            <person name="Rodriguez-Romero J."/>
            <person name="Ruiz-Herrera J."/>
            <person name="Ruiz-Vazquez R."/>
            <person name="Sanz C."/>
            <person name="Schackwitz W."/>
            <person name="Schmutz J."/>
            <person name="Shahriari M."/>
            <person name="Shelest E."/>
            <person name="Silva-Franco F."/>
            <person name="Soanes D."/>
            <person name="Syed K."/>
            <person name="Tagua V.G."/>
            <person name="Talbot N.J."/>
            <person name="Thon M."/>
            <person name="De Vries R.P."/>
            <person name="Wiebenga A."/>
            <person name="Yadav J.S."/>
            <person name="Braun E.L."/>
            <person name="Baker S."/>
            <person name="Garre V."/>
            <person name="Horwitz B."/>
            <person name="Torres-Martinez S."/>
            <person name="Idnurm A."/>
            <person name="Herrera-Estrella A."/>
            <person name="Gabaldon T."/>
            <person name="Grigoriev I.V."/>
        </authorList>
    </citation>
    <scope>NUCLEOTIDE SEQUENCE [LARGE SCALE GENOMIC DNA]</scope>
    <source>
        <strain evidence="1 2">CBS 277.49</strain>
    </source>
</reference>
<dbReference type="Proteomes" id="UP000077051">
    <property type="component" value="Unassembled WGS sequence"/>
</dbReference>
<proteinExistence type="predicted"/>
<evidence type="ECO:0000313" key="2">
    <source>
        <dbReference type="Proteomes" id="UP000077051"/>
    </source>
</evidence>
<gene>
    <name evidence="1" type="ORF">MUCCIDRAFT_110942</name>
</gene>
<evidence type="ECO:0008006" key="3">
    <source>
        <dbReference type="Google" id="ProtNLM"/>
    </source>
</evidence>